<evidence type="ECO:0000256" key="3">
    <source>
        <dbReference type="ARBA" id="ARBA00022741"/>
    </source>
</evidence>
<evidence type="ECO:0000256" key="2">
    <source>
        <dbReference type="ARBA" id="ARBA00022723"/>
    </source>
</evidence>
<dbReference type="Proteomes" id="UP001479436">
    <property type="component" value="Unassembled WGS sequence"/>
</dbReference>
<dbReference type="InterPro" id="IPR000642">
    <property type="entry name" value="Peptidase_M41"/>
</dbReference>
<keyword evidence="6" id="KW-0645">Protease</keyword>
<dbReference type="Gene3D" id="1.20.58.760">
    <property type="entry name" value="Peptidase M41"/>
    <property type="match status" value="1"/>
</dbReference>
<sequence length="124" mass="14277">MPYAQIPTYGRNDLVGNVCYNSPSEEQQFQKPYSEETGRIIDHEARKMIANAYDRTQKLLNEKRDCVEKVAQLLLEKEVLNREDMVNLLGKRPFAEKTQYEEFVMPNTSSSSDNPSTISDQPSK</sequence>
<keyword evidence="6" id="KW-0482">Metalloprotease</keyword>
<comment type="cofactor">
    <cofactor evidence="1">
        <name>Zn(2+)</name>
        <dbReference type="ChEBI" id="CHEBI:29105"/>
    </cofactor>
</comment>
<evidence type="ECO:0000256" key="7">
    <source>
        <dbReference type="SAM" id="MobiDB-lite"/>
    </source>
</evidence>
<keyword evidence="2" id="KW-0479">Metal-binding</keyword>
<proteinExistence type="predicted"/>
<dbReference type="SUPFAM" id="SSF140990">
    <property type="entry name" value="FtsH protease domain-like"/>
    <property type="match status" value="1"/>
</dbReference>
<feature type="region of interest" description="Disordered" evidence="7">
    <location>
        <begin position="103"/>
        <end position="124"/>
    </location>
</feature>
<evidence type="ECO:0000313" key="10">
    <source>
        <dbReference type="Proteomes" id="UP001479436"/>
    </source>
</evidence>
<accession>A0ABR2VZZ5</accession>
<feature type="compositionally biased region" description="Low complexity" evidence="7">
    <location>
        <begin position="106"/>
        <end position="124"/>
    </location>
</feature>
<dbReference type="EMBL" id="JASJQH010007311">
    <property type="protein sequence ID" value="KAK9710935.1"/>
    <property type="molecule type" value="Genomic_DNA"/>
</dbReference>
<keyword evidence="5" id="KW-0067">ATP-binding</keyword>
<name>A0ABR2VZZ5_9FUNG</name>
<protein>
    <submittedName>
        <fullName evidence="9">AAA ATPase afg3</fullName>
    </submittedName>
</protein>
<evidence type="ECO:0000256" key="1">
    <source>
        <dbReference type="ARBA" id="ARBA00001947"/>
    </source>
</evidence>
<reference evidence="9 10" key="1">
    <citation type="submission" date="2023-04" db="EMBL/GenBank/DDBJ databases">
        <title>Genome of Basidiobolus ranarum AG-B5.</title>
        <authorList>
            <person name="Stajich J.E."/>
            <person name="Carter-House D."/>
            <person name="Gryganskyi A."/>
        </authorList>
    </citation>
    <scope>NUCLEOTIDE SEQUENCE [LARGE SCALE GENOMIC DNA]</scope>
    <source>
        <strain evidence="9 10">AG-B5</strain>
    </source>
</reference>
<keyword evidence="10" id="KW-1185">Reference proteome</keyword>
<evidence type="ECO:0000256" key="4">
    <source>
        <dbReference type="ARBA" id="ARBA00022833"/>
    </source>
</evidence>
<evidence type="ECO:0000259" key="8">
    <source>
        <dbReference type="Pfam" id="PF01434"/>
    </source>
</evidence>
<organism evidence="9 10">
    <name type="scientific">Basidiobolus ranarum</name>
    <dbReference type="NCBI Taxonomy" id="34480"/>
    <lineage>
        <taxon>Eukaryota</taxon>
        <taxon>Fungi</taxon>
        <taxon>Fungi incertae sedis</taxon>
        <taxon>Zoopagomycota</taxon>
        <taxon>Entomophthoromycotina</taxon>
        <taxon>Basidiobolomycetes</taxon>
        <taxon>Basidiobolales</taxon>
        <taxon>Basidiobolaceae</taxon>
        <taxon>Basidiobolus</taxon>
    </lineage>
</organism>
<dbReference type="InterPro" id="IPR050928">
    <property type="entry name" value="ATP-dep_Zn_Metalloprotease"/>
</dbReference>
<dbReference type="Pfam" id="PF01434">
    <property type="entry name" value="Peptidase_M41"/>
    <property type="match status" value="1"/>
</dbReference>
<dbReference type="PANTHER" id="PTHR43655">
    <property type="entry name" value="ATP-DEPENDENT PROTEASE"/>
    <property type="match status" value="1"/>
</dbReference>
<dbReference type="InterPro" id="IPR037219">
    <property type="entry name" value="Peptidase_M41-like"/>
</dbReference>
<feature type="domain" description="Peptidase M41" evidence="8">
    <location>
        <begin position="3"/>
        <end position="87"/>
    </location>
</feature>
<evidence type="ECO:0000256" key="5">
    <source>
        <dbReference type="ARBA" id="ARBA00022840"/>
    </source>
</evidence>
<dbReference type="PANTHER" id="PTHR43655:SF2">
    <property type="entry name" value="AFG3 LIKE MATRIX AAA PEPTIDASE SUBUNIT 2, ISOFORM A"/>
    <property type="match status" value="1"/>
</dbReference>
<evidence type="ECO:0000313" key="9">
    <source>
        <dbReference type="EMBL" id="KAK9710935.1"/>
    </source>
</evidence>
<keyword evidence="3" id="KW-0547">Nucleotide-binding</keyword>
<comment type="caution">
    <text evidence="9">The sequence shown here is derived from an EMBL/GenBank/DDBJ whole genome shotgun (WGS) entry which is preliminary data.</text>
</comment>
<keyword evidence="4" id="KW-0862">Zinc</keyword>
<evidence type="ECO:0000256" key="6">
    <source>
        <dbReference type="ARBA" id="ARBA00023049"/>
    </source>
</evidence>
<keyword evidence="6" id="KW-0378">Hydrolase</keyword>
<gene>
    <name evidence="9" type="primary">AFG3_2</name>
    <name evidence="9" type="ORF">K7432_008124</name>
</gene>